<organism evidence="3 4">
    <name type="scientific">Pararhodospirillum oryzae</name>
    <dbReference type="NCBI Taxonomy" id="478448"/>
    <lineage>
        <taxon>Bacteria</taxon>
        <taxon>Pseudomonadati</taxon>
        <taxon>Pseudomonadota</taxon>
        <taxon>Alphaproteobacteria</taxon>
        <taxon>Rhodospirillales</taxon>
        <taxon>Rhodospirillaceae</taxon>
        <taxon>Pararhodospirillum</taxon>
    </lineage>
</organism>
<feature type="domain" description="Inner membrane protein YgaP-like transmembrane" evidence="2">
    <location>
        <begin position="6"/>
        <end position="64"/>
    </location>
</feature>
<keyword evidence="1" id="KW-0812">Transmembrane</keyword>
<sequence>MLNFPKNVGGVDRAIRAIVGIALILMAVTGSVGAWGWIGVVPLFTAIFSFCPAYIPLKMNTCKKD</sequence>
<dbReference type="OrthoDB" id="9804804at2"/>
<accession>A0A512H963</accession>
<evidence type="ECO:0000259" key="2">
    <source>
        <dbReference type="Pfam" id="PF11127"/>
    </source>
</evidence>
<keyword evidence="4" id="KW-1185">Reference proteome</keyword>
<dbReference type="RefSeq" id="WP_147164011.1">
    <property type="nucleotide sequence ID" value="NZ_BJZO01000056.1"/>
</dbReference>
<dbReference type="Pfam" id="PF11127">
    <property type="entry name" value="YgaP-like_TM"/>
    <property type="match status" value="1"/>
</dbReference>
<dbReference type="AlphaFoldDB" id="A0A512H963"/>
<feature type="transmembrane region" description="Helical" evidence="1">
    <location>
        <begin position="14"/>
        <end position="32"/>
    </location>
</feature>
<reference evidence="3 4" key="1">
    <citation type="submission" date="2019-07" db="EMBL/GenBank/DDBJ databases">
        <title>Whole genome shotgun sequence of Rhodospirillum oryzae NBRC 107573.</title>
        <authorList>
            <person name="Hosoyama A."/>
            <person name="Uohara A."/>
            <person name="Ohji S."/>
            <person name="Ichikawa N."/>
        </authorList>
    </citation>
    <scope>NUCLEOTIDE SEQUENCE [LARGE SCALE GENOMIC DNA]</scope>
    <source>
        <strain evidence="3 4">NBRC 107573</strain>
    </source>
</reference>
<keyword evidence="1" id="KW-0472">Membrane</keyword>
<proteinExistence type="predicted"/>
<evidence type="ECO:0000313" key="4">
    <source>
        <dbReference type="Proteomes" id="UP000321567"/>
    </source>
</evidence>
<evidence type="ECO:0000256" key="1">
    <source>
        <dbReference type="SAM" id="Phobius"/>
    </source>
</evidence>
<feature type="transmembrane region" description="Helical" evidence="1">
    <location>
        <begin position="38"/>
        <end position="57"/>
    </location>
</feature>
<keyword evidence="1" id="KW-1133">Transmembrane helix</keyword>
<dbReference type="Proteomes" id="UP000321567">
    <property type="component" value="Unassembled WGS sequence"/>
</dbReference>
<gene>
    <name evidence="3" type="ORF">ROR02_21240</name>
</gene>
<comment type="caution">
    <text evidence="3">The sequence shown here is derived from an EMBL/GenBank/DDBJ whole genome shotgun (WGS) entry which is preliminary data.</text>
</comment>
<dbReference type="InterPro" id="IPR021309">
    <property type="entry name" value="YgaP-like_TM"/>
</dbReference>
<dbReference type="EMBL" id="BJZO01000056">
    <property type="protein sequence ID" value="GEO81993.1"/>
    <property type="molecule type" value="Genomic_DNA"/>
</dbReference>
<protein>
    <recommendedName>
        <fullName evidence="2">Inner membrane protein YgaP-like transmembrane domain-containing protein</fullName>
    </recommendedName>
</protein>
<evidence type="ECO:0000313" key="3">
    <source>
        <dbReference type="EMBL" id="GEO81993.1"/>
    </source>
</evidence>
<name>A0A512H963_9PROT</name>